<evidence type="ECO:0000313" key="2">
    <source>
        <dbReference type="Proteomes" id="UP001054945"/>
    </source>
</evidence>
<keyword evidence="2" id="KW-1185">Reference proteome</keyword>
<dbReference type="AlphaFoldDB" id="A0AAV4MQ40"/>
<protein>
    <submittedName>
        <fullName evidence="1">Uncharacterized protein</fullName>
    </submittedName>
</protein>
<name>A0AAV4MQ40_CAEEX</name>
<reference evidence="1 2" key="1">
    <citation type="submission" date="2021-06" db="EMBL/GenBank/DDBJ databases">
        <title>Caerostris extrusa draft genome.</title>
        <authorList>
            <person name="Kono N."/>
            <person name="Arakawa K."/>
        </authorList>
    </citation>
    <scope>NUCLEOTIDE SEQUENCE [LARGE SCALE GENOMIC DNA]</scope>
</reference>
<gene>
    <name evidence="1" type="ORF">CEXT_489321</name>
</gene>
<comment type="caution">
    <text evidence="1">The sequence shown here is derived from an EMBL/GenBank/DDBJ whole genome shotgun (WGS) entry which is preliminary data.</text>
</comment>
<proteinExistence type="predicted"/>
<dbReference type="EMBL" id="BPLR01020017">
    <property type="protein sequence ID" value="GIX74010.1"/>
    <property type="molecule type" value="Genomic_DNA"/>
</dbReference>
<dbReference type="Proteomes" id="UP001054945">
    <property type="component" value="Unassembled WGS sequence"/>
</dbReference>
<organism evidence="1 2">
    <name type="scientific">Caerostris extrusa</name>
    <name type="common">Bark spider</name>
    <name type="synonym">Caerostris bankana</name>
    <dbReference type="NCBI Taxonomy" id="172846"/>
    <lineage>
        <taxon>Eukaryota</taxon>
        <taxon>Metazoa</taxon>
        <taxon>Ecdysozoa</taxon>
        <taxon>Arthropoda</taxon>
        <taxon>Chelicerata</taxon>
        <taxon>Arachnida</taxon>
        <taxon>Araneae</taxon>
        <taxon>Araneomorphae</taxon>
        <taxon>Entelegynae</taxon>
        <taxon>Araneoidea</taxon>
        <taxon>Araneidae</taxon>
        <taxon>Caerostris</taxon>
    </lineage>
</organism>
<evidence type="ECO:0000313" key="1">
    <source>
        <dbReference type="EMBL" id="GIX74010.1"/>
    </source>
</evidence>
<sequence length="95" mass="10933">MSNLSQTLECPSYRNLQIYQPQRKKSHPFLIAHLSTDGLTPPLCKGTRQTSWQALPWTSLLRHDVKPVEELPDGRSVIFYASKMTRCLVFFPCLL</sequence>
<accession>A0AAV4MQ40</accession>